<comment type="caution">
    <text evidence="3">The sequence shown here is derived from an EMBL/GenBank/DDBJ whole genome shotgun (WGS) entry which is preliminary data.</text>
</comment>
<feature type="region of interest" description="Disordered" evidence="2">
    <location>
        <begin position="274"/>
        <end position="296"/>
    </location>
</feature>
<feature type="coiled-coil region" evidence="1">
    <location>
        <begin position="323"/>
        <end position="350"/>
    </location>
</feature>
<organism evidence="3 4">
    <name type="scientific">Coniosporium apollinis</name>
    <dbReference type="NCBI Taxonomy" id="61459"/>
    <lineage>
        <taxon>Eukaryota</taxon>
        <taxon>Fungi</taxon>
        <taxon>Dikarya</taxon>
        <taxon>Ascomycota</taxon>
        <taxon>Pezizomycotina</taxon>
        <taxon>Dothideomycetes</taxon>
        <taxon>Dothideomycetes incertae sedis</taxon>
        <taxon>Coniosporium</taxon>
    </lineage>
</organism>
<evidence type="ECO:0000313" key="3">
    <source>
        <dbReference type="EMBL" id="KAJ9660014.1"/>
    </source>
</evidence>
<accession>A0ABQ9NKP7</accession>
<feature type="compositionally biased region" description="Polar residues" evidence="2">
    <location>
        <begin position="62"/>
        <end position="82"/>
    </location>
</feature>
<evidence type="ECO:0000256" key="2">
    <source>
        <dbReference type="SAM" id="MobiDB-lite"/>
    </source>
</evidence>
<gene>
    <name evidence="3" type="ORF">H2201_007119</name>
</gene>
<dbReference type="EMBL" id="JAPDRL010000070">
    <property type="protein sequence ID" value="KAJ9660014.1"/>
    <property type="molecule type" value="Genomic_DNA"/>
</dbReference>
<reference evidence="3" key="1">
    <citation type="submission" date="2022-10" db="EMBL/GenBank/DDBJ databases">
        <title>Culturing micro-colonial fungi from biological soil crusts in the Mojave desert and describing Neophaeococcomyces mojavensis, and introducing the new genera and species Taxawa tesnikishii.</title>
        <authorList>
            <person name="Kurbessoian T."/>
            <person name="Stajich J.E."/>
        </authorList>
    </citation>
    <scope>NUCLEOTIDE SEQUENCE</scope>
    <source>
        <strain evidence="3">TK_1</strain>
    </source>
</reference>
<feature type="region of interest" description="Disordered" evidence="2">
    <location>
        <begin position="23"/>
        <end position="102"/>
    </location>
</feature>
<proteinExistence type="predicted"/>
<feature type="region of interest" description="Disordered" evidence="2">
    <location>
        <begin position="165"/>
        <end position="188"/>
    </location>
</feature>
<evidence type="ECO:0008006" key="5">
    <source>
        <dbReference type="Google" id="ProtNLM"/>
    </source>
</evidence>
<protein>
    <recommendedName>
        <fullName evidence="5">SWI5-dependent HO expression protein 3</fullName>
    </recommendedName>
</protein>
<dbReference type="Proteomes" id="UP001172684">
    <property type="component" value="Unassembled WGS sequence"/>
</dbReference>
<keyword evidence="1" id="KW-0175">Coiled coil</keyword>
<feature type="compositionally biased region" description="Polar residues" evidence="2">
    <location>
        <begin position="287"/>
        <end position="296"/>
    </location>
</feature>
<evidence type="ECO:0000313" key="4">
    <source>
        <dbReference type="Proteomes" id="UP001172684"/>
    </source>
</evidence>
<name>A0ABQ9NKP7_9PEZI</name>
<evidence type="ECO:0000256" key="1">
    <source>
        <dbReference type="SAM" id="Coils"/>
    </source>
</evidence>
<sequence length="357" mass="39801">MGVLVGTLKAKTLLHARCLVQKNKRRTGTAPPSAQAQQAGSVASSSSSQADASSAQDPQQGRTAPQVSSEATQTSTQLSQRELTPDQPAAASPQGPPEAPNQNNVRIFIAASVQELVQKVTAIDEKHGAEVAHRRRVIQALQDLEGQISMDEKLCGIAKQTLEKRTEDAEKKAENAERKTRIADKKAADAEKRAKQIVRDRDAMEEQLTALREKYRTVENVLDEQWDYDVLGQRLAESETRLTESEQRLTNSEKRHTDTRAWAEKQEQVVKTRQQATEAERLKAQHESTAQSERYHSLSSQFRDALFEKKCLEIAQSSAAITQPRLDQDLATARAEIKRLKEKAEKTEVVQQVGLHR</sequence>
<keyword evidence="4" id="KW-1185">Reference proteome</keyword>
<feature type="compositionally biased region" description="Low complexity" evidence="2">
    <location>
        <begin position="30"/>
        <end position="61"/>
    </location>
</feature>